<feature type="signal peptide" evidence="1">
    <location>
        <begin position="1"/>
        <end position="18"/>
    </location>
</feature>
<reference evidence="2" key="1">
    <citation type="submission" date="2023-03" db="EMBL/GenBank/DDBJ databases">
        <title>Stygiobacter electus gen. nov., sp. nov., facultatively anaerobic thermotolerant bacterium of the class Ignavibacteria from a well of Yessentuki mineral water deposit.</title>
        <authorList>
            <person name="Podosokorskaya O.A."/>
            <person name="Elcheninov A.G."/>
            <person name="Petrova N.F."/>
            <person name="Zavarzina D.G."/>
            <person name="Kublanov I.V."/>
            <person name="Merkel A.Y."/>
        </authorList>
    </citation>
    <scope>NUCLEOTIDE SEQUENCE</scope>
    <source>
        <strain evidence="2">09-Me</strain>
    </source>
</reference>
<name>A0AAE3NXZ5_9BACT</name>
<protein>
    <recommendedName>
        <fullName evidence="4">Outer membrane protein beta-barrel domain-containing protein</fullName>
    </recommendedName>
</protein>
<proteinExistence type="predicted"/>
<dbReference type="EMBL" id="JARGDL010000001">
    <property type="protein sequence ID" value="MDF1610797.1"/>
    <property type="molecule type" value="Genomic_DNA"/>
</dbReference>
<evidence type="ECO:0000256" key="1">
    <source>
        <dbReference type="SAM" id="SignalP"/>
    </source>
</evidence>
<keyword evidence="1" id="KW-0732">Signal</keyword>
<accession>A0AAE3NXZ5</accession>
<sequence length="211" mass="23556">MMKKIFLLILVTKTITLAQIDVSASMGLDFKYASSYRDYINTSFAMSNQLPSFKSAVTFNATADYKLDENYAIGIEHSILIDSYNAQFGVGGVYELAYEIQRPTLIGYYIIPGAGYQFKFGVGLGLRFVSLSERILTEINYKSSGYGFLLKAEGNTLLSQNFYALIGGNLRIDKIGDVENNGKFIVNRNTKENLNMNSISFGIYLGITYTF</sequence>
<comment type="caution">
    <text evidence="2">The sequence shown here is derived from an EMBL/GenBank/DDBJ whole genome shotgun (WGS) entry which is preliminary data.</text>
</comment>
<dbReference type="RefSeq" id="WP_321534563.1">
    <property type="nucleotide sequence ID" value="NZ_JARGDL010000001.1"/>
</dbReference>
<feature type="chain" id="PRO_5041956312" description="Outer membrane protein beta-barrel domain-containing protein" evidence="1">
    <location>
        <begin position="19"/>
        <end position="211"/>
    </location>
</feature>
<gene>
    <name evidence="2" type="ORF">P0M35_01420</name>
</gene>
<dbReference type="AlphaFoldDB" id="A0AAE3NXZ5"/>
<evidence type="ECO:0008006" key="4">
    <source>
        <dbReference type="Google" id="ProtNLM"/>
    </source>
</evidence>
<evidence type="ECO:0000313" key="3">
    <source>
        <dbReference type="Proteomes" id="UP001221302"/>
    </source>
</evidence>
<dbReference type="Proteomes" id="UP001221302">
    <property type="component" value="Unassembled WGS sequence"/>
</dbReference>
<keyword evidence="3" id="KW-1185">Reference proteome</keyword>
<evidence type="ECO:0000313" key="2">
    <source>
        <dbReference type="EMBL" id="MDF1610797.1"/>
    </source>
</evidence>
<organism evidence="2 3">
    <name type="scientific">Stygiobacter electus</name>
    <dbReference type="NCBI Taxonomy" id="3032292"/>
    <lineage>
        <taxon>Bacteria</taxon>
        <taxon>Pseudomonadati</taxon>
        <taxon>Ignavibacteriota</taxon>
        <taxon>Ignavibacteria</taxon>
        <taxon>Ignavibacteriales</taxon>
        <taxon>Melioribacteraceae</taxon>
        <taxon>Stygiobacter</taxon>
    </lineage>
</organism>